<dbReference type="EMBL" id="JAAGRQ010000085">
    <property type="protein sequence ID" value="NDY58221.1"/>
    <property type="molecule type" value="Genomic_DNA"/>
</dbReference>
<comment type="caution">
    <text evidence="3">The sequence shown here is derived from an EMBL/GenBank/DDBJ whole genome shotgun (WGS) entry which is preliminary data.</text>
</comment>
<evidence type="ECO:0000313" key="3">
    <source>
        <dbReference type="EMBL" id="NDY58221.1"/>
    </source>
</evidence>
<name>A0A7K3NPY3_9BACT</name>
<protein>
    <submittedName>
        <fullName evidence="3">DUF4212 domain-containing protein</fullName>
    </submittedName>
</protein>
<proteinExistence type="predicted"/>
<dbReference type="InterPro" id="IPR019886">
    <property type="entry name" value="Na_symporter_ssu"/>
</dbReference>
<evidence type="ECO:0000256" key="1">
    <source>
        <dbReference type="SAM" id="Phobius"/>
    </source>
</evidence>
<reference evidence="3 4" key="1">
    <citation type="submission" date="2020-02" db="EMBL/GenBank/DDBJ databases">
        <title>Comparative genomics of sulfur disproportionating microorganisms.</title>
        <authorList>
            <person name="Ward L.M."/>
            <person name="Bertran E."/>
            <person name="Johnston D.T."/>
        </authorList>
    </citation>
    <scope>NUCLEOTIDE SEQUENCE [LARGE SCALE GENOMIC DNA]</scope>
    <source>
        <strain evidence="3 4">DSM 3696</strain>
    </source>
</reference>
<evidence type="ECO:0000259" key="2">
    <source>
        <dbReference type="Pfam" id="PF13937"/>
    </source>
</evidence>
<keyword evidence="4" id="KW-1185">Reference proteome</keyword>
<dbReference type="Proteomes" id="UP000469724">
    <property type="component" value="Unassembled WGS sequence"/>
</dbReference>
<keyword evidence="1" id="KW-1133">Transmembrane helix</keyword>
<gene>
    <name evidence="3" type="ORF">G3N56_15925</name>
</gene>
<keyword evidence="1" id="KW-0812">Transmembrane</keyword>
<evidence type="ECO:0000313" key="4">
    <source>
        <dbReference type="Proteomes" id="UP000469724"/>
    </source>
</evidence>
<feature type="domain" description="Sodium symporter small subunit" evidence="2">
    <location>
        <begin position="20"/>
        <end position="96"/>
    </location>
</feature>
<keyword evidence="1" id="KW-0472">Membrane</keyword>
<dbReference type="NCBIfam" id="TIGR03647">
    <property type="entry name" value="Na_symport_sm"/>
    <property type="match status" value="1"/>
</dbReference>
<dbReference type="AlphaFoldDB" id="A0A7K3NPY3"/>
<sequence>MQHAAPSGDTAKADNDAKMRRYWQRNLRYMVVLLGIWFVAGYVLSIFFVNQLNAIHLGGFPLGFWFAQQGSIYIFVLLILAYFILMDRLDKEFDVHE</sequence>
<feature type="transmembrane region" description="Helical" evidence="1">
    <location>
        <begin position="27"/>
        <end position="50"/>
    </location>
</feature>
<organism evidence="3 4">
    <name type="scientific">Desulfolutivibrio sulfodismutans</name>
    <dbReference type="NCBI Taxonomy" id="63561"/>
    <lineage>
        <taxon>Bacteria</taxon>
        <taxon>Pseudomonadati</taxon>
        <taxon>Thermodesulfobacteriota</taxon>
        <taxon>Desulfovibrionia</taxon>
        <taxon>Desulfovibrionales</taxon>
        <taxon>Desulfovibrionaceae</taxon>
        <taxon>Desulfolutivibrio</taxon>
    </lineage>
</organism>
<dbReference type="Pfam" id="PF13937">
    <property type="entry name" value="DUF4212"/>
    <property type="match status" value="1"/>
</dbReference>
<accession>A0A7K3NPY3</accession>
<feature type="transmembrane region" description="Helical" evidence="1">
    <location>
        <begin position="62"/>
        <end position="85"/>
    </location>
</feature>